<keyword evidence="2" id="KW-1185">Reference proteome</keyword>
<proteinExistence type="predicted"/>
<dbReference type="AlphaFoldDB" id="A0A3S4DNB9"/>
<name>A0A3S4DNB9_9HYPH</name>
<dbReference type="EMBL" id="UZWD01000006">
    <property type="protein sequence ID" value="VDS03352.1"/>
    <property type="molecule type" value="Genomic_DNA"/>
</dbReference>
<sequence>MIGFSPLNPGVEGKSMSKRRFLLGISATVLLAATVTATLAKPLRLAAPQILGLSCLERTCVEDAEDLQRAQDLVRAAVREVEVLTGQTVPPLTLVLCSTSECYKSFGGDRERAISFPWLGAVISGPDWQDYIIRHELIHWLQFDRYGAVETMSHPTWFREGMAYALSGAPDWDIPEHYQPMISRYRGWQEQRNLDGLWTTQPEF</sequence>
<organism evidence="1 2">
    <name type="scientific">Devosia equisanguinis</name>
    <dbReference type="NCBI Taxonomy" id="2490941"/>
    <lineage>
        <taxon>Bacteria</taxon>
        <taxon>Pseudomonadati</taxon>
        <taxon>Pseudomonadota</taxon>
        <taxon>Alphaproteobacteria</taxon>
        <taxon>Hyphomicrobiales</taxon>
        <taxon>Devosiaceae</taxon>
        <taxon>Devosia</taxon>
    </lineage>
</organism>
<gene>
    <name evidence="1" type="ORF">DEVEQU_00473</name>
</gene>
<evidence type="ECO:0000313" key="1">
    <source>
        <dbReference type="EMBL" id="VDS03352.1"/>
    </source>
</evidence>
<accession>A0A3S4DNB9</accession>
<dbReference type="OrthoDB" id="43895at2"/>
<dbReference type="Proteomes" id="UP000268844">
    <property type="component" value="Unassembled WGS sequence"/>
</dbReference>
<evidence type="ECO:0000313" key="2">
    <source>
        <dbReference type="Proteomes" id="UP000268844"/>
    </source>
</evidence>
<protein>
    <submittedName>
        <fullName evidence="1">Uncharacterized protein</fullName>
    </submittedName>
</protein>
<dbReference type="RefSeq" id="WP_126148966.1">
    <property type="nucleotide sequence ID" value="NZ_JBHTMH010000001.1"/>
</dbReference>
<reference evidence="1 2" key="1">
    <citation type="submission" date="2018-12" db="EMBL/GenBank/DDBJ databases">
        <authorList>
            <person name="Criscuolo A."/>
        </authorList>
    </citation>
    <scope>NUCLEOTIDE SEQUENCE [LARGE SCALE GENOMIC DNA]</scope>
    <source>
        <strain evidence="1">ACIP1116281</strain>
    </source>
</reference>